<evidence type="ECO:0000313" key="7">
    <source>
        <dbReference type="Proteomes" id="UP001243717"/>
    </source>
</evidence>
<proteinExistence type="inferred from homology"/>
<dbReference type="InterPro" id="IPR017850">
    <property type="entry name" value="Alkaline_phosphatase_core_sf"/>
</dbReference>
<dbReference type="InterPro" id="IPR024607">
    <property type="entry name" value="Sulfatase_CS"/>
</dbReference>
<dbReference type="InterPro" id="IPR000917">
    <property type="entry name" value="Sulfatase_N"/>
</dbReference>
<dbReference type="Proteomes" id="UP001243717">
    <property type="component" value="Unassembled WGS sequence"/>
</dbReference>
<gene>
    <name evidence="6" type="ORF">QEH59_06760</name>
</gene>
<comment type="similarity">
    <text evidence="1">Belongs to the sulfatase family.</text>
</comment>
<dbReference type="PANTHER" id="PTHR42693">
    <property type="entry name" value="ARYLSULFATASE FAMILY MEMBER"/>
    <property type="match status" value="1"/>
</dbReference>
<keyword evidence="3" id="KW-0378">Hydrolase</keyword>
<keyword evidence="4" id="KW-0106">Calcium</keyword>
<keyword evidence="7" id="KW-1185">Reference proteome</keyword>
<sequence>MKLSQTAVQCILLSVLIIGNYLIASKPNIIYINVDDLDFDEISVYDYREFPSYTGMRAAGYFMADVPLPIVQNLHSLMDDETLGFEDPRMLTPNVEKLADQGTIFTRFYVTSAACTPSRYTSLTGRLASRSPGLLATIPQDQQVNIRWNTSIAPEEPTLIKSLDALGYTTGISGKWHNGISESAAHAIANEMDVEYPFDVEASANIHDSEVQRRVRANNTLLTRYLEEYIGFDWARTVSNKNKEFWPVPETLKVHNLEWITGGALDFIDAVHGEPFFLYVSMPVPHGHYYKGWEQSDVRATPGGFWDQEEDAQLSRDSIFERLQALGIDERSSMGTWIDDSVGAILERLDAYGLAENTIVIFTSDHQARGKNTCYEGARVPFIIRWPGVTRPGSQIDALCVNADLAPTFVEVAGGSSQMGAMLDGMSLLPLIRGERRDQHPYVFLELNNSRALVSERWKLLLNRVPEYQKVVNPQVWEREPESIASAMAFERVNYGDNLLRRRVAWDGVIGNGIWENVGVWFYSAYTFPAYFEPDQLYDLSEDPFEQHNLIHEPAVQSTVVDLKSKMAEVIRELPRPFGEFESNVN</sequence>
<evidence type="ECO:0000313" key="6">
    <source>
        <dbReference type="EMBL" id="MDQ8194117.1"/>
    </source>
</evidence>
<name>A0ABU1AH32_9BACT</name>
<comment type="caution">
    <text evidence="6">The sequence shown here is derived from an EMBL/GenBank/DDBJ whole genome shotgun (WGS) entry which is preliminary data.</text>
</comment>
<dbReference type="InterPro" id="IPR050738">
    <property type="entry name" value="Sulfatase"/>
</dbReference>
<dbReference type="Gene3D" id="3.40.720.10">
    <property type="entry name" value="Alkaline Phosphatase, subunit A"/>
    <property type="match status" value="2"/>
</dbReference>
<dbReference type="Pfam" id="PF00884">
    <property type="entry name" value="Sulfatase"/>
    <property type="match status" value="1"/>
</dbReference>
<feature type="domain" description="Sulfatase N-terminal" evidence="5">
    <location>
        <begin position="28"/>
        <end position="414"/>
    </location>
</feature>
<dbReference type="RefSeq" id="WP_308984600.1">
    <property type="nucleotide sequence ID" value="NZ_JARXIC010000008.1"/>
</dbReference>
<evidence type="ECO:0000256" key="1">
    <source>
        <dbReference type="ARBA" id="ARBA00008779"/>
    </source>
</evidence>
<dbReference type="EMBL" id="JARXIC010000008">
    <property type="protein sequence ID" value="MDQ8194117.1"/>
    <property type="molecule type" value="Genomic_DNA"/>
</dbReference>
<evidence type="ECO:0000256" key="3">
    <source>
        <dbReference type="ARBA" id="ARBA00022801"/>
    </source>
</evidence>
<dbReference type="SUPFAM" id="SSF53649">
    <property type="entry name" value="Alkaline phosphatase-like"/>
    <property type="match status" value="1"/>
</dbReference>
<evidence type="ECO:0000256" key="4">
    <source>
        <dbReference type="ARBA" id="ARBA00022837"/>
    </source>
</evidence>
<dbReference type="PROSITE" id="PS00149">
    <property type="entry name" value="SULFATASE_2"/>
    <property type="match status" value="1"/>
</dbReference>
<organism evidence="6 7">
    <name type="scientific">Thalassobacterium sedimentorum</name>
    <dbReference type="NCBI Taxonomy" id="3041258"/>
    <lineage>
        <taxon>Bacteria</taxon>
        <taxon>Pseudomonadati</taxon>
        <taxon>Verrucomicrobiota</taxon>
        <taxon>Opitutia</taxon>
        <taxon>Puniceicoccales</taxon>
        <taxon>Coraliomargaritaceae</taxon>
        <taxon>Thalassobacterium</taxon>
    </lineage>
</organism>
<accession>A0ABU1AH32</accession>
<evidence type="ECO:0000259" key="5">
    <source>
        <dbReference type="Pfam" id="PF00884"/>
    </source>
</evidence>
<dbReference type="PANTHER" id="PTHR42693:SF53">
    <property type="entry name" value="ENDO-4-O-SULFATASE"/>
    <property type="match status" value="1"/>
</dbReference>
<reference evidence="6 7" key="1">
    <citation type="submission" date="2023-04" db="EMBL/GenBank/DDBJ databases">
        <title>A novel bacteria isolated from coastal sediment.</title>
        <authorList>
            <person name="Liu X.-J."/>
            <person name="Du Z.-J."/>
        </authorList>
    </citation>
    <scope>NUCLEOTIDE SEQUENCE [LARGE SCALE GENOMIC DNA]</scope>
    <source>
        <strain evidence="6 7">SDUM461004</strain>
    </source>
</reference>
<evidence type="ECO:0000256" key="2">
    <source>
        <dbReference type="ARBA" id="ARBA00022723"/>
    </source>
</evidence>
<keyword evidence="2" id="KW-0479">Metal-binding</keyword>
<protein>
    <submittedName>
        <fullName evidence="6">Sulfatase-like hydrolase/transferase</fullName>
    </submittedName>
</protein>